<name>A0A919U2W6_9CELL</name>
<feature type="domain" description="HTH tetR-type" evidence="4">
    <location>
        <begin position="56"/>
        <end position="115"/>
    </location>
</feature>
<dbReference type="InterPro" id="IPR050109">
    <property type="entry name" value="HTH-type_TetR-like_transc_reg"/>
</dbReference>
<evidence type="ECO:0000256" key="1">
    <source>
        <dbReference type="ARBA" id="ARBA00023125"/>
    </source>
</evidence>
<dbReference type="InterPro" id="IPR009057">
    <property type="entry name" value="Homeodomain-like_sf"/>
</dbReference>
<dbReference type="Pfam" id="PF00440">
    <property type="entry name" value="TetR_N"/>
    <property type="match status" value="1"/>
</dbReference>
<dbReference type="GO" id="GO:0000976">
    <property type="term" value="F:transcription cis-regulatory region binding"/>
    <property type="evidence" value="ECO:0007669"/>
    <property type="project" value="TreeGrafter"/>
</dbReference>
<feature type="compositionally biased region" description="Basic and acidic residues" evidence="3">
    <location>
        <begin position="190"/>
        <end position="212"/>
    </location>
</feature>
<feature type="DNA-binding region" description="H-T-H motif" evidence="2">
    <location>
        <begin position="78"/>
        <end position="97"/>
    </location>
</feature>
<dbReference type="Pfam" id="PF19344">
    <property type="entry name" value="TetR_C_32"/>
    <property type="match status" value="1"/>
</dbReference>
<evidence type="ECO:0000313" key="5">
    <source>
        <dbReference type="EMBL" id="GIG21549.1"/>
    </source>
</evidence>
<evidence type="ECO:0000259" key="4">
    <source>
        <dbReference type="PROSITE" id="PS50977"/>
    </source>
</evidence>
<dbReference type="Proteomes" id="UP000632740">
    <property type="component" value="Unassembled WGS sequence"/>
</dbReference>
<feature type="region of interest" description="Disordered" evidence="3">
    <location>
        <begin position="1"/>
        <end position="40"/>
    </location>
</feature>
<accession>A0A919U2W6</accession>
<dbReference type="EMBL" id="BONK01000007">
    <property type="protein sequence ID" value="GIG21549.1"/>
    <property type="molecule type" value="Genomic_DNA"/>
</dbReference>
<dbReference type="InterPro" id="IPR001647">
    <property type="entry name" value="HTH_TetR"/>
</dbReference>
<dbReference type="PANTHER" id="PTHR30055">
    <property type="entry name" value="HTH-TYPE TRANSCRIPTIONAL REGULATOR RUTR"/>
    <property type="match status" value="1"/>
</dbReference>
<dbReference type="InterPro" id="IPR045823">
    <property type="entry name" value="TetR_C_32"/>
</dbReference>
<proteinExistence type="predicted"/>
<protein>
    <recommendedName>
        <fullName evidence="4">HTH tetR-type domain-containing protein</fullName>
    </recommendedName>
</protein>
<evidence type="ECO:0000256" key="3">
    <source>
        <dbReference type="SAM" id="MobiDB-lite"/>
    </source>
</evidence>
<feature type="region of interest" description="Disordered" evidence="3">
    <location>
        <begin position="186"/>
        <end position="212"/>
    </location>
</feature>
<dbReference type="AlphaFoldDB" id="A0A919U2W6"/>
<gene>
    <name evidence="5" type="ORF">Cch01nite_22730</name>
</gene>
<feature type="region of interest" description="Disordered" evidence="3">
    <location>
        <begin position="277"/>
        <end position="311"/>
    </location>
</feature>
<dbReference type="RefSeq" id="WP_203753692.1">
    <property type="nucleotide sequence ID" value="NZ_BONK01000007.1"/>
</dbReference>
<dbReference type="SUPFAM" id="SSF46689">
    <property type="entry name" value="Homeodomain-like"/>
    <property type="match status" value="1"/>
</dbReference>
<dbReference type="Gene3D" id="1.10.357.10">
    <property type="entry name" value="Tetracycline Repressor, domain 2"/>
    <property type="match status" value="1"/>
</dbReference>
<sequence length="311" mass="32650">MSPVTPGPATTPALTLLSSDAAAPGRGARPSPARAPAPTDAFAVDGRSTRWADHREARRAELVRIARRTVHHQGADVSMEEIAAAAGTSKSIVYRYFADKTGLQIAVAEAVVLQIQGALEGVLRVAPTPRDGLRAMVAVYLEMIESSPNVYAFVTRNGSVESGGPLGHFLDSVTALVAAPFARGLTEDGGDGRRTARRPEAGPDEVGPHEAGPDEAALRARVALAESWAAGAVGFVRGAGEWWLAHRDEPGSPDRETITAQVAAWLWAGPVGLLARDRGRPHAEDPTADTALDLSHPLADALPADPTQETR</sequence>
<dbReference type="GO" id="GO:0003700">
    <property type="term" value="F:DNA-binding transcription factor activity"/>
    <property type="evidence" value="ECO:0007669"/>
    <property type="project" value="TreeGrafter"/>
</dbReference>
<evidence type="ECO:0000313" key="6">
    <source>
        <dbReference type="Proteomes" id="UP000632740"/>
    </source>
</evidence>
<dbReference type="PROSITE" id="PS50977">
    <property type="entry name" value="HTH_TETR_2"/>
    <property type="match status" value="1"/>
</dbReference>
<reference evidence="5" key="1">
    <citation type="submission" date="2021-01" db="EMBL/GenBank/DDBJ databases">
        <title>Whole genome shotgun sequence of Cellulomonas chitinilytica NBRC 110799.</title>
        <authorList>
            <person name="Komaki H."/>
            <person name="Tamura T."/>
        </authorList>
    </citation>
    <scope>NUCLEOTIDE SEQUENCE</scope>
    <source>
        <strain evidence="5">NBRC 110799</strain>
    </source>
</reference>
<organism evidence="5 6">
    <name type="scientific">Cellulomonas chitinilytica</name>
    <dbReference type="NCBI Taxonomy" id="398759"/>
    <lineage>
        <taxon>Bacteria</taxon>
        <taxon>Bacillati</taxon>
        <taxon>Actinomycetota</taxon>
        <taxon>Actinomycetes</taxon>
        <taxon>Micrococcales</taxon>
        <taxon>Cellulomonadaceae</taxon>
        <taxon>Cellulomonas</taxon>
    </lineage>
</organism>
<evidence type="ECO:0000256" key="2">
    <source>
        <dbReference type="PROSITE-ProRule" id="PRU00335"/>
    </source>
</evidence>
<keyword evidence="6" id="KW-1185">Reference proteome</keyword>
<comment type="caution">
    <text evidence="5">The sequence shown here is derived from an EMBL/GenBank/DDBJ whole genome shotgun (WGS) entry which is preliminary data.</text>
</comment>
<keyword evidence="1 2" id="KW-0238">DNA-binding</keyword>
<dbReference type="PANTHER" id="PTHR30055:SF227">
    <property type="entry name" value="TRANSCRIPTIONAL REGULATORY PROTEIN (PROBABLY TETR-FAMILY)-RELATED"/>
    <property type="match status" value="1"/>
</dbReference>